<evidence type="ECO:0000313" key="1">
    <source>
        <dbReference type="EMBL" id="POR38515.1"/>
    </source>
</evidence>
<keyword evidence="2" id="KW-1185">Reference proteome</keyword>
<protein>
    <submittedName>
        <fullName evidence="1">Uncharacterized protein</fullName>
    </submittedName>
</protein>
<sequence>MFTVRPATAADAPLLPQVERSAGQTFKQIPALAWLANDDGQSEQRHLELIHGGSRGWQYLVS</sequence>
<gene>
    <name evidence="1" type="ORF">TPAR_01296</name>
</gene>
<evidence type="ECO:0000313" key="2">
    <source>
        <dbReference type="Proteomes" id="UP000237481"/>
    </source>
</evidence>
<dbReference type="OrthoDB" id="2744543at2759"/>
<organism evidence="1 2">
    <name type="scientific">Tolypocladium paradoxum</name>
    <dbReference type="NCBI Taxonomy" id="94208"/>
    <lineage>
        <taxon>Eukaryota</taxon>
        <taxon>Fungi</taxon>
        <taxon>Dikarya</taxon>
        <taxon>Ascomycota</taxon>
        <taxon>Pezizomycotina</taxon>
        <taxon>Sordariomycetes</taxon>
        <taxon>Hypocreomycetidae</taxon>
        <taxon>Hypocreales</taxon>
        <taxon>Ophiocordycipitaceae</taxon>
        <taxon>Tolypocladium</taxon>
    </lineage>
</organism>
<dbReference type="EMBL" id="PKSG01000131">
    <property type="protein sequence ID" value="POR38515.1"/>
    <property type="molecule type" value="Genomic_DNA"/>
</dbReference>
<accession>A0A2S4L7U3</accession>
<name>A0A2S4L7U3_9HYPO</name>
<dbReference type="Proteomes" id="UP000237481">
    <property type="component" value="Unassembled WGS sequence"/>
</dbReference>
<dbReference type="AlphaFoldDB" id="A0A2S4L7U3"/>
<dbReference type="STRING" id="94208.A0A2S4L7U3"/>
<reference evidence="1 2" key="1">
    <citation type="submission" date="2018-01" db="EMBL/GenBank/DDBJ databases">
        <title>Harnessing the power of phylogenomics to disentangle the directionality and signatures of interkingdom host jumping in the parasitic fungal genus Tolypocladium.</title>
        <authorList>
            <person name="Quandt C.A."/>
            <person name="Patterson W."/>
            <person name="Spatafora J.W."/>
        </authorList>
    </citation>
    <scope>NUCLEOTIDE SEQUENCE [LARGE SCALE GENOMIC DNA]</scope>
    <source>
        <strain evidence="1 2">NRBC 100945</strain>
    </source>
</reference>
<proteinExistence type="predicted"/>
<comment type="caution">
    <text evidence="1">The sequence shown here is derived from an EMBL/GenBank/DDBJ whole genome shotgun (WGS) entry which is preliminary data.</text>
</comment>